<dbReference type="KEGG" id="suam:BOO69_08300"/>
<dbReference type="EMBL" id="CP018076">
    <property type="protein sequence ID" value="APE43417.1"/>
    <property type="molecule type" value="Genomic_DNA"/>
</dbReference>
<accession>A0A1J0WGH7</accession>
<dbReference type="AlphaFoldDB" id="A0A1J0WGH7"/>
<gene>
    <name evidence="1" type="ORF">BOO69_08300</name>
</gene>
<dbReference type="STRING" id="1917485.BOO69_08300"/>
<sequence>MNREIVDVSRGLFAQLTFDWDIDWRGQSIGETTSGVSKVVYNAFPRWVGSPTVLLNRAQISQWRAVRASARGLVNLYRIRMCDPIGSAHSFAGATQATRKRGLPFATGRRFSTGWGFRFEPFVEAVGAALAGAETMRIEIPSGGIAPVVGQIMSHDDLPFMVTWIEPISADTFEIGIQMPLRRAIPAGAEIRMRGTGIFEATEEAMGLPAYGAGRTSTPRLLLQEWLR</sequence>
<keyword evidence="2" id="KW-1185">Reference proteome</keyword>
<reference evidence="1 2" key="1">
    <citation type="submission" date="2016-11" db="EMBL/GenBank/DDBJ databases">
        <title>Complete genome sequence of Sulfitobacter sp. AM1-D1, a toxic bacteria associated with marine dinoflagellate Alexandrium minutum in East China Sea.</title>
        <authorList>
            <person name="Yang Q."/>
            <person name="Zhang X."/>
            <person name="Tian X."/>
        </authorList>
    </citation>
    <scope>NUCLEOTIDE SEQUENCE [LARGE SCALE GENOMIC DNA]</scope>
    <source>
        <strain evidence="1 2">AM1-D1</strain>
    </source>
</reference>
<dbReference type="OrthoDB" id="7858099at2"/>
<name>A0A1J0WGH7_9RHOB</name>
<proteinExistence type="predicted"/>
<organism evidence="1 2">
    <name type="scientific">Sulfitobacter alexandrii</name>
    <dbReference type="NCBI Taxonomy" id="1917485"/>
    <lineage>
        <taxon>Bacteria</taxon>
        <taxon>Pseudomonadati</taxon>
        <taxon>Pseudomonadota</taxon>
        <taxon>Alphaproteobacteria</taxon>
        <taxon>Rhodobacterales</taxon>
        <taxon>Roseobacteraceae</taxon>
        <taxon>Sulfitobacter</taxon>
    </lineage>
</organism>
<evidence type="ECO:0000313" key="1">
    <source>
        <dbReference type="EMBL" id="APE43417.1"/>
    </source>
</evidence>
<dbReference type="Proteomes" id="UP000181897">
    <property type="component" value="Chromosome"/>
</dbReference>
<dbReference type="RefSeq" id="WP_071971748.1">
    <property type="nucleotide sequence ID" value="NZ_CP018076.1"/>
</dbReference>
<evidence type="ECO:0000313" key="2">
    <source>
        <dbReference type="Proteomes" id="UP000181897"/>
    </source>
</evidence>
<protein>
    <submittedName>
        <fullName evidence="1">Uncharacterized protein</fullName>
    </submittedName>
</protein>